<dbReference type="SMART" id="SM00450">
    <property type="entry name" value="RHOD"/>
    <property type="match status" value="2"/>
</dbReference>
<dbReference type="GO" id="GO:0004792">
    <property type="term" value="F:thiosulfate-cyanide sulfurtransferase activity"/>
    <property type="evidence" value="ECO:0007669"/>
    <property type="project" value="InterPro"/>
</dbReference>
<dbReference type="PANTHER" id="PTHR11364:SF27">
    <property type="entry name" value="SULFURTRANSFERASE"/>
    <property type="match status" value="1"/>
</dbReference>
<keyword evidence="4" id="KW-0670">Pyruvate</keyword>
<evidence type="ECO:0000256" key="2">
    <source>
        <dbReference type="ARBA" id="ARBA00022737"/>
    </source>
</evidence>
<dbReference type="PROSITE" id="PS00380">
    <property type="entry name" value="RHODANESE_1"/>
    <property type="match status" value="1"/>
</dbReference>
<keyword evidence="1 4" id="KW-0808">Transferase</keyword>
<evidence type="ECO:0000256" key="1">
    <source>
        <dbReference type="ARBA" id="ARBA00022679"/>
    </source>
</evidence>
<dbReference type="Gene3D" id="3.40.250.10">
    <property type="entry name" value="Rhodanese-like domain"/>
    <property type="match status" value="2"/>
</dbReference>
<feature type="domain" description="Rhodanese" evidence="3">
    <location>
        <begin position="260"/>
        <end position="377"/>
    </location>
</feature>
<reference evidence="4" key="1">
    <citation type="submission" date="2014-05" db="EMBL/GenBank/DDBJ databases">
        <title>The transcriptome of the halophilic microalga Tetraselmis sp. GSL018 isolated from the Great Salt Lake, Utah.</title>
        <authorList>
            <person name="Jinkerson R.E."/>
            <person name="D'Adamo S."/>
            <person name="Posewitz M.C."/>
        </authorList>
    </citation>
    <scope>NUCLEOTIDE SEQUENCE</scope>
    <source>
        <strain evidence="4">GSL018</strain>
    </source>
</reference>
<evidence type="ECO:0000259" key="3">
    <source>
        <dbReference type="PROSITE" id="PS50206"/>
    </source>
</evidence>
<feature type="domain" description="Rhodanese" evidence="3">
    <location>
        <begin position="94"/>
        <end position="223"/>
    </location>
</feature>
<dbReference type="GO" id="GO:0005739">
    <property type="term" value="C:mitochondrion"/>
    <property type="evidence" value="ECO:0007669"/>
    <property type="project" value="TreeGrafter"/>
</dbReference>
<protein>
    <submittedName>
        <fullName evidence="4">Thiosulfate/3-mercaptopyruvate sulfurtransferase</fullName>
    </submittedName>
</protein>
<dbReference type="CDD" id="cd01448">
    <property type="entry name" value="TST_Repeat_1"/>
    <property type="match status" value="1"/>
</dbReference>
<dbReference type="Pfam" id="PF00581">
    <property type="entry name" value="Rhodanese"/>
    <property type="match status" value="2"/>
</dbReference>
<dbReference type="InterPro" id="IPR045078">
    <property type="entry name" value="TST/MPST-like"/>
</dbReference>
<dbReference type="AlphaFoldDB" id="A0A061S136"/>
<dbReference type="InterPro" id="IPR001763">
    <property type="entry name" value="Rhodanese-like_dom"/>
</dbReference>
<proteinExistence type="predicted"/>
<accession>A0A061S136</accession>
<dbReference type="PANTHER" id="PTHR11364">
    <property type="entry name" value="THIOSULFATE SULFERTANSFERASE"/>
    <property type="match status" value="1"/>
</dbReference>
<dbReference type="InterPro" id="IPR036873">
    <property type="entry name" value="Rhodanese-like_dom_sf"/>
</dbReference>
<dbReference type="EMBL" id="GBEZ01008858">
    <property type="protein sequence ID" value="JAC76704.1"/>
    <property type="molecule type" value="Transcribed_RNA"/>
</dbReference>
<gene>
    <name evidence="4" type="primary">MPST</name>
    <name evidence="4" type="ORF">TSPGSL018_19480</name>
</gene>
<organism evidence="4">
    <name type="scientific">Tetraselmis sp. GSL018</name>
    <dbReference type="NCBI Taxonomy" id="582737"/>
    <lineage>
        <taxon>Eukaryota</taxon>
        <taxon>Viridiplantae</taxon>
        <taxon>Chlorophyta</taxon>
        <taxon>core chlorophytes</taxon>
        <taxon>Chlorodendrophyceae</taxon>
        <taxon>Chlorodendrales</taxon>
        <taxon>Chlorodendraceae</taxon>
        <taxon>Tetraselmis</taxon>
    </lineage>
</organism>
<evidence type="ECO:0000313" key="4">
    <source>
        <dbReference type="EMBL" id="JAC76704.1"/>
    </source>
</evidence>
<dbReference type="SUPFAM" id="SSF52821">
    <property type="entry name" value="Rhodanese/Cell cycle control phosphatase"/>
    <property type="match status" value="2"/>
</dbReference>
<sequence length="378" mass="41829">MTFRTATYTHQLQTFTRLQFSSLINLPRCPPRLHVSANAKLSNAPFGLLTSTLRTKGGRAFGPERTYSFVAHASKFSGSTPEESVVSTSWLEENLEDVSLLDVRGKVEKKMTGKGTEESTYLDLHDEYLEGHIPGACFVSWLRDGIDSASGVPVQLTTDGAQFCACMEEKGVSSDRPVVVYDLGDNLLAPRLWWALTYHGHPEVYVLDGGWAKWESEGRPTTTEEPCPLKVYSEFSGQRLDGLRTTREEILDWIEEGKVASGEVVLIDARDEDQFHGRLRRAARGGRIAGAVSLPRRRLLHPETGAILPAEQQREILEEAGVKIADGGNTPKYVAYCNGGVAATTVLLALHRLGIRDYANYDGSWNEWGNCDDVPIEE</sequence>
<dbReference type="InterPro" id="IPR001307">
    <property type="entry name" value="Thiosulphate_STrfase_CS"/>
</dbReference>
<name>A0A061S136_9CHLO</name>
<keyword evidence="2" id="KW-0677">Repeat</keyword>
<dbReference type="PROSITE" id="PS50206">
    <property type="entry name" value="RHODANESE_3"/>
    <property type="match status" value="2"/>
</dbReference>